<gene>
    <name evidence="8" type="ORF">IM45_570</name>
</gene>
<dbReference type="GO" id="GO:0015424">
    <property type="term" value="F:ABC-type amino acid transporter activity"/>
    <property type="evidence" value="ECO:0007669"/>
    <property type="project" value="InterPro"/>
</dbReference>
<dbReference type="eggNOG" id="COG1126">
    <property type="taxonomic scope" value="Bacteria"/>
</dbReference>
<keyword evidence="3" id="KW-0813">Transport</keyword>
<evidence type="ECO:0000256" key="4">
    <source>
        <dbReference type="ARBA" id="ARBA00022741"/>
    </source>
</evidence>
<feature type="domain" description="ABC transporter" evidence="7">
    <location>
        <begin position="4"/>
        <end position="244"/>
    </location>
</feature>
<keyword evidence="6" id="KW-0029">Amino-acid transport</keyword>
<dbReference type="InterPro" id="IPR003439">
    <property type="entry name" value="ABC_transporter-like_ATP-bd"/>
</dbReference>
<accession>A0A088N1D9</accession>
<evidence type="ECO:0000256" key="3">
    <source>
        <dbReference type="ARBA" id="ARBA00022448"/>
    </source>
</evidence>
<dbReference type="PROSITE" id="PS50893">
    <property type="entry name" value="ABC_TRANSPORTER_2"/>
    <property type="match status" value="1"/>
</dbReference>
<evidence type="ECO:0000259" key="7">
    <source>
        <dbReference type="PROSITE" id="PS50893"/>
    </source>
</evidence>
<dbReference type="InterPro" id="IPR027417">
    <property type="entry name" value="P-loop_NTPase"/>
</dbReference>
<dbReference type="InterPro" id="IPR017871">
    <property type="entry name" value="ABC_transporter-like_CS"/>
</dbReference>
<dbReference type="GO" id="GO:0005524">
    <property type="term" value="F:ATP binding"/>
    <property type="evidence" value="ECO:0007669"/>
    <property type="project" value="UniProtKB-KW"/>
</dbReference>
<evidence type="ECO:0000256" key="2">
    <source>
        <dbReference type="ARBA" id="ARBA00005417"/>
    </source>
</evidence>
<keyword evidence="5 8" id="KW-0067">ATP-binding</keyword>
<dbReference type="FunFam" id="3.40.50.300:FF:000020">
    <property type="entry name" value="Amino acid ABC transporter ATP-binding component"/>
    <property type="match status" value="1"/>
</dbReference>
<dbReference type="KEGG" id="bcib:IM45_570"/>
<keyword evidence="4" id="KW-0547">Nucleotide-binding</keyword>
<dbReference type="Pfam" id="PF00005">
    <property type="entry name" value="ABC_tran"/>
    <property type="match status" value="1"/>
</dbReference>
<dbReference type="GO" id="GO:0016887">
    <property type="term" value="F:ATP hydrolysis activity"/>
    <property type="evidence" value="ECO:0007669"/>
    <property type="project" value="InterPro"/>
</dbReference>
<dbReference type="GO" id="GO:0005886">
    <property type="term" value="C:plasma membrane"/>
    <property type="evidence" value="ECO:0007669"/>
    <property type="project" value="UniProtKB-SubCell"/>
</dbReference>
<dbReference type="NCBIfam" id="NF008428">
    <property type="entry name" value="PRK11264.1"/>
    <property type="match status" value="1"/>
</dbReference>
<evidence type="ECO:0000313" key="9">
    <source>
        <dbReference type="Proteomes" id="UP000067325"/>
    </source>
</evidence>
<dbReference type="InterPro" id="IPR003593">
    <property type="entry name" value="AAA+_ATPase"/>
</dbReference>
<dbReference type="PIRSF" id="PIRSF039085">
    <property type="entry name" value="ABC_ATPase_HisP"/>
    <property type="match status" value="1"/>
</dbReference>
<dbReference type="RefSeq" id="WP_038498326.1">
    <property type="nucleotide sequence ID" value="NZ_CP008985.1"/>
</dbReference>
<reference evidence="8 9" key="1">
    <citation type="journal article" date="2014" name="MBio">
        <title>Differential genome evolution between companion symbionts in an insect-bacterial symbiosis.</title>
        <authorList>
            <person name="Bennett G.M."/>
            <person name="McCutcheon J.P."/>
            <person name="MacDonald B.R."/>
            <person name="Romanovicz D."/>
            <person name="Moran N.A."/>
        </authorList>
    </citation>
    <scope>NUCLEOTIDE SEQUENCE [LARGE SCALE GENOMIC DNA]</scope>
    <source>
        <strain evidence="8 9">BGSS</strain>
    </source>
</reference>
<dbReference type="SUPFAM" id="SSF52540">
    <property type="entry name" value="P-loop containing nucleoside triphosphate hydrolases"/>
    <property type="match status" value="1"/>
</dbReference>
<dbReference type="OrthoDB" id="9802264at2"/>
<proteinExistence type="inferred from homology"/>
<evidence type="ECO:0000313" key="8">
    <source>
        <dbReference type="EMBL" id="AIN47161.1"/>
    </source>
</evidence>
<dbReference type="Proteomes" id="UP000067325">
    <property type="component" value="Chromosome"/>
</dbReference>
<dbReference type="AlphaFoldDB" id="A0A088N1D9"/>
<dbReference type="InterPro" id="IPR050086">
    <property type="entry name" value="MetN_ABC_transporter-like"/>
</dbReference>
<dbReference type="Gene3D" id="3.40.50.300">
    <property type="entry name" value="P-loop containing nucleotide triphosphate hydrolases"/>
    <property type="match status" value="1"/>
</dbReference>
<dbReference type="SMART" id="SM00382">
    <property type="entry name" value="AAA"/>
    <property type="match status" value="1"/>
</dbReference>
<dbReference type="EMBL" id="CP008985">
    <property type="protein sequence ID" value="AIN47161.1"/>
    <property type="molecule type" value="Genomic_DNA"/>
</dbReference>
<dbReference type="PROSITE" id="PS00211">
    <property type="entry name" value="ABC_TRANSPORTER_1"/>
    <property type="match status" value="1"/>
</dbReference>
<dbReference type="CDD" id="cd03262">
    <property type="entry name" value="ABC_HisP_GlnQ"/>
    <property type="match status" value="1"/>
</dbReference>
<comment type="subcellular location">
    <subcellularLocation>
        <location evidence="1">Cell inner membrane</location>
        <topology evidence="1">Peripheral membrane protein</topology>
    </subcellularLocation>
</comment>
<sequence length="258" mass="28751">MIAIAVKGIMKKFNDHTVLKNIDLTVHVGEVLAIVGPSGSGKTTLLRSINLLEIPDRGSIKVGNITIDTSIPLHRQKNQIRNLRQQVGFVFQNFNLFPHRSVLDNIIEGLIVVKKEQREEAVARAIELLDKVGLRDKQNVFPKMLSGGQQQRVAIARALAMRPAVILFDEPTSALDPELVGEVLSTIRNLADEQRTMVIVTHEISFARDVADRAIFMADGHIVEEGLALDLFTHPMHKRTKSFLNTFLSAQNRTTNLV</sequence>
<evidence type="ECO:0000256" key="1">
    <source>
        <dbReference type="ARBA" id="ARBA00004417"/>
    </source>
</evidence>
<dbReference type="PANTHER" id="PTHR43166:SF38">
    <property type="entry name" value="L-CYSTINE TRANSPORT SYSTEM ATP-BINDING PROTEIN TCYN"/>
    <property type="match status" value="1"/>
</dbReference>
<dbReference type="PANTHER" id="PTHR43166">
    <property type="entry name" value="AMINO ACID IMPORT ATP-BINDING PROTEIN"/>
    <property type="match status" value="1"/>
</dbReference>
<evidence type="ECO:0000256" key="5">
    <source>
        <dbReference type="ARBA" id="ARBA00022840"/>
    </source>
</evidence>
<dbReference type="InterPro" id="IPR030679">
    <property type="entry name" value="ABC_ATPase_HisP-typ"/>
</dbReference>
<evidence type="ECO:0000256" key="6">
    <source>
        <dbReference type="ARBA" id="ARBA00022970"/>
    </source>
</evidence>
<protein>
    <submittedName>
        <fullName evidence="8">Putative transporter subunit: ATP-binding component of ABC superfamily</fullName>
    </submittedName>
</protein>
<comment type="similarity">
    <text evidence="2">Belongs to the ABC transporter superfamily.</text>
</comment>
<name>A0A088N1D9_9GAMM</name>
<organism evidence="8 9">
    <name type="scientific">Candidatus Palibaumannia cicadellinicola</name>
    <dbReference type="NCBI Taxonomy" id="186490"/>
    <lineage>
        <taxon>Bacteria</taxon>
        <taxon>Pseudomonadati</taxon>
        <taxon>Pseudomonadota</taxon>
        <taxon>Gammaproteobacteria</taxon>
        <taxon>Candidatus Palibaumannia</taxon>
    </lineage>
</organism>